<dbReference type="GO" id="GO:0031573">
    <property type="term" value="P:mitotic intra-S DNA damage checkpoint signaling"/>
    <property type="evidence" value="ECO:0007669"/>
    <property type="project" value="TreeGrafter"/>
</dbReference>
<dbReference type="EMBL" id="CAJHIA010000002">
    <property type="protein sequence ID" value="CAD6439357.1"/>
    <property type="molecule type" value="Genomic_DNA"/>
</dbReference>
<accession>A0A8H2VKX4</accession>
<keyword evidence="4" id="KW-1185">Reference proteome</keyword>
<dbReference type="PANTHER" id="PTHR15237">
    <property type="entry name" value="DNA REPAIR PROTEIN RAD9"/>
    <property type="match status" value="1"/>
</dbReference>
<dbReference type="PIRSF" id="PIRSF009303">
    <property type="entry name" value="Cell_cycle_RAD9"/>
    <property type="match status" value="1"/>
</dbReference>
<proteinExistence type="inferred from homology"/>
<dbReference type="AlphaFoldDB" id="A0A8H2VKX4"/>
<dbReference type="Proteomes" id="UP000624404">
    <property type="component" value="Unassembled WGS sequence"/>
</dbReference>
<dbReference type="OrthoDB" id="60092at2759"/>
<dbReference type="Pfam" id="PF04139">
    <property type="entry name" value="Rad9"/>
    <property type="match status" value="1"/>
</dbReference>
<sequence length="489" mass="54836">MLKHFRYEDQCMVFSRPLKGYLHIYLPSIYRIHKILFFEFAMAVLTFTLTPEALGRLHDALVCLGKFSEAVSIEATHSRLILTTLNSTKSAYASFTLVGNKFFSKYQYTPARSGRQTQEKFSCKIYNKALLAVFKGRIGGDASKEKDTAIEKCDVSIEDGDGATKSRFTVRILCRHGVLKIYRLNFEAVPPLHALFSRDAASNSWSISSKTMREFAEHFGPGTEQLEIFSTGSRVSLTSFTEKIMSGNAVLKQPLRTTIAVETLEFVEFSVEEQLRIVISVKDFKSIIAHAGITNTNITALYSNPSSPMQLTYSEDGMQCEFILMTTGEARAASAIPATNVVRALKGPAVRQTLEATSSLKRSRSGSEMAAPVNLEQNPVRETTRRKISRPSPPPPQPSIQSQALFMPANDDDRRWDPVDYEYEDNEMLLWDANVDESSASDPSRRLQETQNKSNPKDSEVPSEKYITVPTQRVAPTQRLSQVRGMFDE</sequence>
<comment type="caution">
    <text evidence="3">The sequence shown here is derived from an EMBL/GenBank/DDBJ whole genome shotgun (WGS) entry which is preliminary data.</text>
</comment>
<gene>
    <name evidence="3" type="ORF">SCLTRI_LOCUS174</name>
</gene>
<evidence type="ECO:0000256" key="1">
    <source>
        <dbReference type="ARBA" id="ARBA00008494"/>
    </source>
</evidence>
<organism evidence="3 4">
    <name type="scientific">Sclerotinia trifoliorum</name>
    <dbReference type="NCBI Taxonomy" id="28548"/>
    <lineage>
        <taxon>Eukaryota</taxon>
        <taxon>Fungi</taxon>
        <taxon>Dikarya</taxon>
        <taxon>Ascomycota</taxon>
        <taxon>Pezizomycotina</taxon>
        <taxon>Leotiomycetes</taxon>
        <taxon>Helotiales</taxon>
        <taxon>Sclerotiniaceae</taxon>
        <taxon>Sclerotinia</taxon>
    </lineage>
</organism>
<evidence type="ECO:0000313" key="4">
    <source>
        <dbReference type="Proteomes" id="UP000624404"/>
    </source>
</evidence>
<dbReference type="PANTHER" id="PTHR15237:SF0">
    <property type="entry name" value="CELL CYCLE CHECKPOINT CONTROL PROTEIN"/>
    <property type="match status" value="1"/>
</dbReference>
<reference evidence="3" key="1">
    <citation type="submission" date="2020-10" db="EMBL/GenBank/DDBJ databases">
        <authorList>
            <person name="Kusch S."/>
        </authorList>
    </citation>
    <scope>NUCLEOTIDE SEQUENCE</scope>
    <source>
        <strain evidence="3">SwB9</strain>
    </source>
</reference>
<evidence type="ECO:0000256" key="2">
    <source>
        <dbReference type="SAM" id="MobiDB-lite"/>
    </source>
</evidence>
<dbReference type="InterPro" id="IPR007268">
    <property type="entry name" value="Rad9/Ddc1"/>
</dbReference>
<dbReference type="InterPro" id="IPR026584">
    <property type="entry name" value="Rad9"/>
</dbReference>
<protein>
    <submittedName>
        <fullName evidence="3">91ff5ca7-6d0c-4aa7-8311-ba355360339e</fullName>
    </submittedName>
</protein>
<dbReference type="InterPro" id="IPR046938">
    <property type="entry name" value="DNA_clamp_sf"/>
</dbReference>
<dbReference type="SUPFAM" id="SSF55979">
    <property type="entry name" value="DNA clamp"/>
    <property type="match status" value="1"/>
</dbReference>
<dbReference type="Gene3D" id="3.70.10.10">
    <property type="match status" value="1"/>
</dbReference>
<evidence type="ECO:0000313" key="3">
    <source>
        <dbReference type="EMBL" id="CAD6439357.1"/>
    </source>
</evidence>
<dbReference type="GO" id="GO:0006281">
    <property type="term" value="P:DNA repair"/>
    <property type="evidence" value="ECO:0007669"/>
    <property type="project" value="InterPro"/>
</dbReference>
<feature type="region of interest" description="Disordered" evidence="2">
    <location>
        <begin position="436"/>
        <end position="467"/>
    </location>
</feature>
<name>A0A8H2VKX4_9HELO</name>
<dbReference type="GO" id="GO:0071479">
    <property type="term" value="P:cellular response to ionizing radiation"/>
    <property type="evidence" value="ECO:0007669"/>
    <property type="project" value="TreeGrafter"/>
</dbReference>
<comment type="similarity">
    <text evidence="1">Belongs to the rad9 family.</text>
</comment>
<dbReference type="GO" id="GO:0000076">
    <property type="term" value="P:DNA replication checkpoint signaling"/>
    <property type="evidence" value="ECO:0007669"/>
    <property type="project" value="TreeGrafter"/>
</dbReference>
<dbReference type="GO" id="GO:0030896">
    <property type="term" value="C:checkpoint clamp complex"/>
    <property type="evidence" value="ECO:0007669"/>
    <property type="project" value="InterPro"/>
</dbReference>
<feature type="region of interest" description="Disordered" evidence="2">
    <location>
        <begin position="355"/>
        <end position="417"/>
    </location>
</feature>